<accession>A0A371ELF1</accession>
<protein>
    <submittedName>
        <fullName evidence="1">Uncharacterized protein</fullName>
    </submittedName>
</protein>
<dbReference type="EMBL" id="QJKJ01013239">
    <property type="protein sequence ID" value="RDX66870.1"/>
    <property type="molecule type" value="Genomic_DNA"/>
</dbReference>
<dbReference type="AlphaFoldDB" id="A0A371ELF1"/>
<proteinExistence type="predicted"/>
<reference evidence="1" key="1">
    <citation type="submission" date="2018-05" db="EMBL/GenBank/DDBJ databases">
        <title>Draft genome of Mucuna pruriens seed.</title>
        <authorList>
            <person name="Nnadi N.E."/>
            <person name="Vos R."/>
            <person name="Hasami M.H."/>
            <person name="Devisetty U.K."/>
            <person name="Aguiy J.C."/>
        </authorList>
    </citation>
    <scope>NUCLEOTIDE SEQUENCE [LARGE SCALE GENOMIC DNA]</scope>
    <source>
        <strain evidence="1">JCA_2017</strain>
    </source>
</reference>
<dbReference type="Proteomes" id="UP000257109">
    <property type="component" value="Unassembled WGS sequence"/>
</dbReference>
<dbReference type="Gene3D" id="3.10.10.10">
    <property type="entry name" value="HIV Type 1 Reverse Transcriptase, subunit A, domain 1"/>
    <property type="match status" value="1"/>
</dbReference>
<name>A0A371ELF1_MUCPR</name>
<dbReference type="OrthoDB" id="1730596at2759"/>
<evidence type="ECO:0000313" key="1">
    <source>
        <dbReference type="EMBL" id="RDX66870.1"/>
    </source>
</evidence>
<feature type="non-terminal residue" evidence="1">
    <location>
        <position position="1"/>
    </location>
</feature>
<organism evidence="1 2">
    <name type="scientific">Mucuna pruriens</name>
    <name type="common">Velvet bean</name>
    <name type="synonym">Dolichos pruriens</name>
    <dbReference type="NCBI Taxonomy" id="157652"/>
    <lineage>
        <taxon>Eukaryota</taxon>
        <taxon>Viridiplantae</taxon>
        <taxon>Streptophyta</taxon>
        <taxon>Embryophyta</taxon>
        <taxon>Tracheophyta</taxon>
        <taxon>Spermatophyta</taxon>
        <taxon>Magnoliopsida</taxon>
        <taxon>eudicotyledons</taxon>
        <taxon>Gunneridae</taxon>
        <taxon>Pentapetalae</taxon>
        <taxon>rosids</taxon>
        <taxon>fabids</taxon>
        <taxon>Fabales</taxon>
        <taxon>Fabaceae</taxon>
        <taxon>Papilionoideae</taxon>
        <taxon>50 kb inversion clade</taxon>
        <taxon>NPAAA clade</taxon>
        <taxon>indigoferoid/millettioid clade</taxon>
        <taxon>Phaseoleae</taxon>
        <taxon>Mucuna</taxon>
    </lineage>
</organism>
<sequence length="120" mass="13593">MANIEMDPRPSIEQGPKPIEKLQNIQLTHDVLTLCAKAKPMAQKKRKTGGERRVAMEHEMAKLREAGFIREFELREAIKSQALVNFVTEMVSVPKEDLWWTLYVDKSSNLKGGGGIISKE</sequence>
<keyword evidence="2" id="KW-1185">Reference proteome</keyword>
<gene>
    <name evidence="1" type="ORF">CR513_54319</name>
</gene>
<comment type="caution">
    <text evidence="1">The sequence shown here is derived from an EMBL/GenBank/DDBJ whole genome shotgun (WGS) entry which is preliminary data.</text>
</comment>
<evidence type="ECO:0000313" key="2">
    <source>
        <dbReference type="Proteomes" id="UP000257109"/>
    </source>
</evidence>